<dbReference type="GO" id="GO:0016020">
    <property type="term" value="C:membrane"/>
    <property type="evidence" value="ECO:0007669"/>
    <property type="project" value="UniProtKB-SubCell"/>
</dbReference>
<dbReference type="AlphaFoldDB" id="A0A1D1UQP4"/>
<feature type="region of interest" description="Disordered" evidence="6">
    <location>
        <begin position="447"/>
        <end position="470"/>
    </location>
</feature>
<dbReference type="EMBL" id="BDGG01000001">
    <property type="protein sequence ID" value="GAU89587.1"/>
    <property type="molecule type" value="Genomic_DNA"/>
</dbReference>
<accession>A0A1D1UQP4</accession>
<dbReference type="Proteomes" id="UP000186922">
    <property type="component" value="Unassembled WGS sequence"/>
</dbReference>
<sequence length="525" mass="58012">MAPTAKTHVIIEEKLKAQITAFCGLRSGSCGLIVGQVDAGKYLVTHFVRATKAPATEVEEVNDNDLFRLVSFADDGQGDADPASYEGSRPSDQLDETPAWIYTKERKFCPMTDVQDLVTNAKLPSLAVQVSRLLPGGLQILGIFFTLGGEVPKTVRPRLKELMNEMSIAIQKDCTELYVESEVDDKILLAFEPRSQNIVTSLIMDAADPKSIIKPLTSITYQSLQWTEVQTKFRCNIEKPTELKFRDVEGVLKKLSGTFANSVKSSVCLVNEKFVSMDKTCPLNSEGFCEVSFLTPLEKISDDLSMDEVERRSRQSTSGRLAFKADIVGRAYVHSKANVSFALQALKNDLIRSMTTRMELHCQDYLVTDTDEQEFDVVHELPRRVLAPLNKGKICFSNYLHESERLRDSLEVFVGLLDMDASMSTREVIGNIEMIPNQRDVDSALESLSTHSDDVEEMADETGSMGSSASDAKFIQPAHRDTGSDQGRLQKLTVLLAVVFAVAFALYQAYLLAGKSSGAGSGVRK</sequence>
<protein>
    <recommendedName>
        <fullName evidence="10">Protein odr-4 homolog</fullName>
    </recommendedName>
</protein>
<dbReference type="PANTHER" id="PTHR33966:SF1">
    <property type="entry name" value="PROTEIN ODR-4 HOMOLOG"/>
    <property type="match status" value="1"/>
</dbReference>
<feature type="transmembrane region" description="Helical" evidence="7">
    <location>
        <begin position="492"/>
        <end position="513"/>
    </location>
</feature>
<gene>
    <name evidence="8" type="primary">RvY_02122</name>
    <name evidence="8" type="synonym">RvY_02122.1</name>
    <name evidence="8" type="ORF">RvY_02122-1</name>
</gene>
<keyword evidence="5 7" id="KW-0472">Membrane</keyword>
<reference evidence="8 9" key="1">
    <citation type="journal article" date="2016" name="Nat. Commun.">
        <title>Extremotolerant tardigrade genome and improved radiotolerance of human cultured cells by tardigrade-unique protein.</title>
        <authorList>
            <person name="Hashimoto T."/>
            <person name="Horikawa D.D."/>
            <person name="Saito Y."/>
            <person name="Kuwahara H."/>
            <person name="Kozuka-Hata H."/>
            <person name="Shin-I T."/>
            <person name="Minakuchi Y."/>
            <person name="Ohishi K."/>
            <person name="Motoyama A."/>
            <person name="Aizu T."/>
            <person name="Enomoto A."/>
            <person name="Kondo K."/>
            <person name="Tanaka S."/>
            <person name="Hara Y."/>
            <person name="Koshikawa S."/>
            <person name="Sagara H."/>
            <person name="Miura T."/>
            <person name="Yokobori S."/>
            <person name="Miyagawa K."/>
            <person name="Suzuki Y."/>
            <person name="Kubo T."/>
            <person name="Oyama M."/>
            <person name="Kohara Y."/>
            <person name="Fujiyama A."/>
            <person name="Arakawa K."/>
            <person name="Katayama T."/>
            <person name="Toyoda A."/>
            <person name="Kunieda T."/>
        </authorList>
    </citation>
    <scope>NUCLEOTIDE SEQUENCE [LARGE SCALE GENOMIC DNA]</scope>
    <source>
        <strain evidence="8 9">YOKOZUNA-1</strain>
    </source>
</reference>
<dbReference type="GO" id="GO:0012505">
    <property type="term" value="C:endomembrane system"/>
    <property type="evidence" value="ECO:0007669"/>
    <property type="project" value="TreeGrafter"/>
</dbReference>
<dbReference type="Pfam" id="PF14778">
    <property type="entry name" value="ODR4-like"/>
    <property type="match status" value="1"/>
</dbReference>
<evidence type="ECO:0000313" key="8">
    <source>
        <dbReference type="EMBL" id="GAU89587.1"/>
    </source>
</evidence>
<dbReference type="OrthoDB" id="21458at2759"/>
<evidence type="ECO:0000256" key="2">
    <source>
        <dbReference type="ARBA" id="ARBA00010131"/>
    </source>
</evidence>
<keyword evidence="4 7" id="KW-1133">Transmembrane helix</keyword>
<keyword evidence="9" id="KW-1185">Reference proteome</keyword>
<dbReference type="GO" id="GO:0008104">
    <property type="term" value="P:intracellular protein localization"/>
    <property type="evidence" value="ECO:0007669"/>
    <property type="project" value="TreeGrafter"/>
</dbReference>
<evidence type="ECO:0000256" key="4">
    <source>
        <dbReference type="ARBA" id="ARBA00022989"/>
    </source>
</evidence>
<dbReference type="InterPro" id="IPR029454">
    <property type="entry name" value="ODR-4-like"/>
</dbReference>
<dbReference type="PANTHER" id="PTHR33966">
    <property type="entry name" value="PROTEIN ODR-4 HOMOLOG"/>
    <property type="match status" value="1"/>
</dbReference>
<keyword evidence="3 7" id="KW-0812">Transmembrane</keyword>
<comment type="caution">
    <text evidence="8">The sequence shown here is derived from an EMBL/GenBank/DDBJ whole genome shotgun (WGS) entry which is preliminary data.</text>
</comment>
<comment type="similarity">
    <text evidence="2">Belongs to the ODR-4 family.</text>
</comment>
<evidence type="ECO:0000256" key="1">
    <source>
        <dbReference type="ARBA" id="ARBA00004370"/>
    </source>
</evidence>
<proteinExistence type="inferred from homology"/>
<evidence type="ECO:0008006" key="10">
    <source>
        <dbReference type="Google" id="ProtNLM"/>
    </source>
</evidence>
<name>A0A1D1UQP4_RAMVA</name>
<evidence type="ECO:0000256" key="6">
    <source>
        <dbReference type="SAM" id="MobiDB-lite"/>
    </source>
</evidence>
<evidence type="ECO:0000313" key="9">
    <source>
        <dbReference type="Proteomes" id="UP000186922"/>
    </source>
</evidence>
<organism evidence="8 9">
    <name type="scientific">Ramazzottius varieornatus</name>
    <name type="common">Water bear</name>
    <name type="synonym">Tardigrade</name>
    <dbReference type="NCBI Taxonomy" id="947166"/>
    <lineage>
        <taxon>Eukaryota</taxon>
        <taxon>Metazoa</taxon>
        <taxon>Ecdysozoa</taxon>
        <taxon>Tardigrada</taxon>
        <taxon>Eutardigrada</taxon>
        <taxon>Parachela</taxon>
        <taxon>Hypsibioidea</taxon>
        <taxon>Ramazzottiidae</taxon>
        <taxon>Ramazzottius</taxon>
    </lineage>
</organism>
<dbReference type="STRING" id="947166.A0A1D1UQP4"/>
<evidence type="ECO:0000256" key="3">
    <source>
        <dbReference type="ARBA" id="ARBA00022692"/>
    </source>
</evidence>
<comment type="subcellular location">
    <subcellularLocation>
        <location evidence="1">Membrane</location>
    </subcellularLocation>
</comment>
<evidence type="ECO:0000256" key="7">
    <source>
        <dbReference type="SAM" id="Phobius"/>
    </source>
</evidence>
<evidence type="ECO:0000256" key="5">
    <source>
        <dbReference type="ARBA" id="ARBA00023136"/>
    </source>
</evidence>